<dbReference type="InParanoid" id="A0A1S4G2D1"/>
<dbReference type="OrthoDB" id="7764778at2759"/>
<keyword evidence="2" id="KW-1185">Reference proteome</keyword>
<evidence type="ECO:0000313" key="1">
    <source>
        <dbReference type="EnsemblMetazoa" id="AAEL014625-PA"/>
    </source>
</evidence>
<reference evidence="1" key="2">
    <citation type="submission" date="2020-05" db="UniProtKB">
        <authorList>
            <consortium name="EnsemblMetazoa"/>
        </authorList>
    </citation>
    <scope>IDENTIFICATION</scope>
    <source>
        <strain evidence="1">LVP_AGWG</strain>
    </source>
</reference>
<accession>A0A1S4G2D1</accession>
<sequence>MDLNDNDFTRLHLKTKIIKHIQRIQNEISQGPEIEEFVVEQLDEEEDNHEEEIADVAEYNSDEEDTGATEENPYSGIRLEEIININRIFKRTVPGQNIMETLKQGLKPNDKVLTQIKNVLCDYLRSSYGARPSAFHKNLVARSLVETYPILRSSNANVPQALWFHQHARGPHRHSGRLHYHLEYLIRKSTDRKIVRSKQVTEGTSKTEPQELLDYDEPEENVEELIGELKFLCPTPKTQPRAEELWMKTFNERDRVRKSGEFHKYLEDFPVATCFDGKLLKLDFQKLYPAAPKFWDRFEDLKPKVLTTYSSTLQHIGNETIRTLGIIRLKNPTRGM</sequence>
<organism evidence="1 2">
    <name type="scientific">Aedes aegypti</name>
    <name type="common">Yellowfever mosquito</name>
    <name type="synonym">Culex aegypti</name>
    <dbReference type="NCBI Taxonomy" id="7159"/>
    <lineage>
        <taxon>Eukaryota</taxon>
        <taxon>Metazoa</taxon>
        <taxon>Ecdysozoa</taxon>
        <taxon>Arthropoda</taxon>
        <taxon>Hexapoda</taxon>
        <taxon>Insecta</taxon>
        <taxon>Pterygota</taxon>
        <taxon>Neoptera</taxon>
        <taxon>Endopterygota</taxon>
        <taxon>Diptera</taxon>
        <taxon>Nematocera</taxon>
        <taxon>Culicoidea</taxon>
        <taxon>Culicidae</taxon>
        <taxon>Culicinae</taxon>
        <taxon>Aedini</taxon>
        <taxon>Aedes</taxon>
        <taxon>Stegomyia</taxon>
    </lineage>
</organism>
<proteinExistence type="predicted"/>
<reference evidence="1 2" key="1">
    <citation type="submission" date="2017-06" db="EMBL/GenBank/DDBJ databases">
        <title>Aedes aegypti genome working group (AGWG) sequencing and assembly.</title>
        <authorList>
            <consortium name="Aedes aegypti Genome Working Group (AGWG)"/>
            <person name="Matthews B.J."/>
        </authorList>
    </citation>
    <scope>NUCLEOTIDE SEQUENCE [LARGE SCALE GENOMIC DNA]</scope>
    <source>
        <strain evidence="1 2">LVP_AGWG</strain>
    </source>
</reference>
<name>A0A1S4G2D1_AEDAE</name>
<dbReference type="VEuPathDB" id="VectorBase:AAEL014625"/>
<evidence type="ECO:0000313" key="2">
    <source>
        <dbReference type="Proteomes" id="UP000008820"/>
    </source>
</evidence>
<gene>
    <name evidence="1" type="primary">5564801</name>
</gene>
<protein>
    <submittedName>
        <fullName evidence="1">Uncharacterized protein</fullName>
    </submittedName>
</protein>
<dbReference type="AlphaFoldDB" id="A0A1S4G2D1"/>
<dbReference type="EnsemblMetazoa" id="AAEL014625-RA">
    <property type="protein sequence ID" value="AAEL014625-PA"/>
    <property type="gene ID" value="AAEL014625"/>
</dbReference>
<dbReference type="Proteomes" id="UP000008820">
    <property type="component" value="Chromosome 2"/>
</dbReference>